<evidence type="ECO:0000313" key="2">
    <source>
        <dbReference type="Proteomes" id="UP001175228"/>
    </source>
</evidence>
<comment type="caution">
    <text evidence="1">The sequence shown here is derived from an EMBL/GenBank/DDBJ whole genome shotgun (WGS) entry which is preliminary data.</text>
</comment>
<reference evidence="1" key="1">
    <citation type="submission" date="2023-06" db="EMBL/GenBank/DDBJ databases">
        <authorList>
            <consortium name="Lawrence Berkeley National Laboratory"/>
            <person name="Ahrendt S."/>
            <person name="Sahu N."/>
            <person name="Indic B."/>
            <person name="Wong-Bajracharya J."/>
            <person name="Merenyi Z."/>
            <person name="Ke H.-M."/>
            <person name="Monk M."/>
            <person name="Kocsube S."/>
            <person name="Drula E."/>
            <person name="Lipzen A."/>
            <person name="Balint B."/>
            <person name="Henrissat B."/>
            <person name="Andreopoulos B."/>
            <person name="Martin F.M."/>
            <person name="Harder C.B."/>
            <person name="Rigling D."/>
            <person name="Ford K.L."/>
            <person name="Foster G.D."/>
            <person name="Pangilinan J."/>
            <person name="Papanicolaou A."/>
            <person name="Barry K."/>
            <person name="LaButti K."/>
            <person name="Viragh M."/>
            <person name="Koriabine M."/>
            <person name="Yan M."/>
            <person name="Riley R."/>
            <person name="Champramary S."/>
            <person name="Plett K.L."/>
            <person name="Tsai I.J."/>
            <person name="Slot J."/>
            <person name="Sipos G."/>
            <person name="Plett J."/>
            <person name="Nagy L.G."/>
            <person name="Grigoriev I.V."/>
        </authorList>
    </citation>
    <scope>NUCLEOTIDE SEQUENCE</scope>
    <source>
        <strain evidence="1">HWK02</strain>
    </source>
</reference>
<dbReference type="AlphaFoldDB" id="A0AA39UQR3"/>
<keyword evidence="2" id="KW-1185">Reference proteome</keyword>
<proteinExistence type="predicted"/>
<gene>
    <name evidence="1" type="ORF">EDD18DRAFT_1349497</name>
</gene>
<protein>
    <submittedName>
        <fullName evidence="1">Uncharacterized protein</fullName>
    </submittedName>
</protein>
<dbReference type="Proteomes" id="UP001175228">
    <property type="component" value="Unassembled WGS sequence"/>
</dbReference>
<name>A0AA39UQR3_9AGAR</name>
<sequence length="81" mass="9301">MLMTSEQFFWLLTVQGEYAAAKVTNTLEDVFPRIMACWFARFPIEEEEDDDFFDEQPGLVDQMKQLIVEKICGTLEAASAT</sequence>
<evidence type="ECO:0000313" key="1">
    <source>
        <dbReference type="EMBL" id="KAK0499317.1"/>
    </source>
</evidence>
<dbReference type="EMBL" id="JAUEPU010000009">
    <property type="protein sequence ID" value="KAK0499317.1"/>
    <property type="molecule type" value="Genomic_DNA"/>
</dbReference>
<organism evidence="1 2">
    <name type="scientific">Armillaria luteobubalina</name>
    <dbReference type="NCBI Taxonomy" id="153913"/>
    <lineage>
        <taxon>Eukaryota</taxon>
        <taxon>Fungi</taxon>
        <taxon>Dikarya</taxon>
        <taxon>Basidiomycota</taxon>
        <taxon>Agaricomycotina</taxon>
        <taxon>Agaricomycetes</taxon>
        <taxon>Agaricomycetidae</taxon>
        <taxon>Agaricales</taxon>
        <taxon>Marasmiineae</taxon>
        <taxon>Physalacriaceae</taxon>
        <taxon>Armillaria</taxon>
    </lineage>
</organism>
<accession>A0AA39UQR3</accession>